<feature type="domain" description="Heme-binding protein Shr-like Hb-interacting" evidence="1">
    <location>
        <begin position="133"/>
        <end position="175"/>
    </location>
</feature>
<dbReference type="RefSeq" id="WP_379234636.1">
    <property type="nucleotide sequence ID" value="NZ_JBHSTE010000003.1"/>
</dbReference>
<proteinExistence type="predicted"/>
<name>A0ABW1V5M5_9BACL</name>
<feature type="non-terminal residue" evidence="3">
    <location>
        <position position="1"/>
    </location>
</feature>
<reference evidence="4" key="1">
    <citation type="journal article" date="2019" name="Int. J. Syst. Evol. Microbiol.">
        <title>The Global Catalogue of Microorganisms (GCM) 10K type strain sequencing project: providing services to taxonomists for standard genome sequencing and annotation.</title>
        <authorList>
            <consortium name="The Broad Institute Genomics Platform"/>
            <consortium name="The Broad Institute Genome Sequencing Center for Infectious Disease"/>
            <person name="Wu L."/>
            <person name="Ma J."/>
        </authorList>
    </citation>
    <scope>NUCLEOTIDE SEQUENCE [LARGE SCALE GENOMIC DNA]</scope>
    <source>
        <strain evidence="4">PCU 280</strain>
    </source>
</reference>
<dbReference type="Pfam" id="PF18449">
    <property type="entry name" value="Endotoxin_C2"/>
    <property type="match status" value="2"/>
</dbReference>
<dbReference type="Proteomes" id="UP001596233">
    <property type="component" value="Unassembled WGS sequence"/>
</dbReference>
<dbReference type="InterPro" id="IPR011432">
    <property type="entry name" value="Shr-like_HID"/>
</dbReference>
<dbReference type="EMBL" id="JBHSTE010000003">
    <property type="protein sequence ID" value="MFC6332660.1"/>
    <property type="molecule type" value="Genomic_DNA"/>
</dbReference>
<evidence type="ECO:0000313" key="4">
    <source>
        <dbReference type="Proteomes" id="UP001596233"/>
    </source>
</evidence>
<accession>A0ABW1V5M5</accession>
<evidence type="ECO:0000259" key="2">
    <source>
        <dbReference type="Pfam" id="PF18449"/>
    </source>
</evidence>
<comment type="caution">
    <text evidence="3">The sequence shown here is derived from an EMBL/GenBank/DDBJ whole genome shotgun (WGS) entry which is preliminary data.</text>
</comment>
<organism evidence="3 4">
    <name type="scientific">Paenibacillus septentrionalis</name>
    <dbReference type="NCBI Taxonomy" id="429342"/>
    <lineage>
        <taxon>Bacteria</taxon>
        <taxon>Bacillati</taxon>
        <taxon>Bacillota</taxon>
        <taxon>Bacilli</taxon>
        <taxon>Bacillales</taxon>
        <taxon>Paenibacillaceae</taxon>
        <taxon>Paenibacillus</taxon>
    </lineage>
</organism>
<sequence length="176" mass="18356">SDNTKTALKADVDQDAINAASAKVAIVDNGAEKAALLADLHSAQQLLDAQLEAIANLLAATEAVNGLFSDNTKTVLKAGVDQAAIDAARAKVALVVDGAEKFALEQAIETAQELLDQVLDPPTLAGIAPNVDTVRITFDDDAVWRDKITGIFLNGNSVSIHSSRVNKSNAGIIEIN</sequence>
<feature type="domain" description="Pesticidal crystal protein Cry1Aa" evidence="2">
    <location>
        <begin position="2"/>
        <end position="49"/>
    </location>
</feature>
<protein>
    <submittedName>
        <fullName evidence="3">Toxin Cry1Ac domain D-VI-related protein</fullName>
    </submittedName>
</protein>
<dbReference type="Pfam" id="PF07550">
    <property type="entry name" value="Shr-like_HID"/>
    <property type="match status" value="1"/>
</dbReference>
<gene>
    <name evidence="3" type="ORF">ACFP56_08500</name>
</gene>
<evidence type="ECO:0000259" key="1">
    <source>
        <dbReference type="Pfam" id="PF07550"/>
    </source>
</evidence>
<feature type="non-terminal residue" evidence="3">
    <location>
        <position position="176"/>
    </location>
</feature>
<feature type="domain" description="Pesticidal crystal protein Cry1Aa" evidence="2">
    <location>
        <begin position="56"/>
        <end position="117"/>
    </location>
</feature>
<evidence type="ECO:0000313" key="3">
    <source>
        <dbReference type="EMBL" id="MFC6332660.1"/>
    </source>
</evidence>
<dbReference type="InterPro" id="IPR054544">
    <property type="entry name" value="Pest_crys_Cry1Aa_dom-IV"/>
</dbReference>
<keyword evidence="4" id="KW-1185">Reference proteome</keyword>